<evidence type="ECO:0000313" key="10">
    <source>
        <dbReference type="Proteomes" id="UP000654573"/>
    </source>
</evidence>
<evidence type="ECO:0000256" key="1">
    <source>
        <dbReference type="ARBA" id="ARBA00004651"/>
    </source>
</evidence>
<dbReference type="InterPro" id="IPR035906">
    <property type="entry name" value="MetI-like_sf"/>
</dbReference>
<keyword evidence="6 7" id="KW-0472">Membrane</keyword>
<accession>A0ABR7F8A6</accession>
<dbReference type="RefSeq" id="WP_033141246.1">
    <property type="nucleotide sequence ID" value="NZ_JACOOU010000001.1"/>
</dbReference>
<proteinExistence type="inferred from homology"/>
<dbReference type="SUPFAM" id="SSF161098">
    <property type="entry name" value="MetI-like"/>
    <property type="match status" value="1"/>
</dbReference>
<dbReference type="Gene3D" id="1.10.3720.10">
    <property type="entry name" value="MetI-like"/>
    <property type="match status" value="1"/>
</dbReference>
<dbReference type="EMBL" id="JACOOU010000001">
    <property type="protein sequence ID" value="MBC5671441.1"/>
    <property type="molecule type" value="Genomic_DNA"/>
</dbReference>
<organism evidence="9 10">
    <name type="scientific">Blautia celeris</name>
    <dbReference type="NCBI Taxonomy" id="2763026"/>
    <lineage>
        <taxon>Bacteria</taxon>
        <taxon>Bacillati</taxon>
        <taxon>Bacillota</taxon>
        <taxon>Clostridia</taxon>
        <taxon>Lachnospirales</taxon>
        <taxon>Lachnospiraceae</taxon>
        <taxon>Blautia</taxon>
    </lineage>
</organism>
<protein>
    <submittedName>
        <fullName evidence="9">Sugar ABC transporter permease</fullName>
    </submittedName>
</protein>
<dbReference type="InterPro" id="IPR050809">
    <property type="entry name" value="UgpAE/MalFG_permease"/>
</dbReference>
<feature type="transmembrane region" description="Helical" evidence="7">
    <location>
        <begin position="218"/>
        <end position="235"/>
    </location>
</feature>
<feature type="transmembrane region" description="Helical" evidence="7">
    <location>
        <begin position="81"/>
        <end position="101"/>
    </location>
</feature>
<feature type="transmembrane region" description="Helical" evidence="7">
    <location>
        <begin position="21"/>
        <end position="44"/>
    </location>
</feature>
<evidence type="ECO:0000259" key="8">
    <source>
        <dbReference type="PROSITE" id="PS50928"/>
    </source>
</evidence>
<dbReference type="Proteomes" id="UP000654573">
    <property type="component" value="Unassembled WGS sequence"/>
</dbReference>
<evidence type="ECO:0000313" key="9">
    <source>
        <dbReference type="EMBL" id="MBC5671441.1"/>
    </source>
</evidence>
<dbReference type="InterPro" id="IPR000515">
    <property type="entry name" value="MetI-like"/>
</dbReference>
<comment type="similarity">
    <text evidence="7">Belongs to the binding-protein-dependent transport system permease family.</text>
</comment>
<dbReference type="PANTHER" id="PTHR43227">
    <property type="entry name" value="BLL4140 PROTEIN"/>
    <property type="match status" value="1"/>
</dbReference>
<keyword evidence="10" id="KW-1185">Reference proteome</keyword>
<keyword evidence="4 7" id="KW-0812">Transmembrane</keyword>
<gene>
    <name evidence="9" type="ORF">H8S76_04205</name>
</gene>
<evidence type="ECO:0000256" key="2">
    <source>
        <dbReference type="ARBA" id="ARBA00022448"/>
    </source>
</evidence>
<dbReference type="Pfam" id="PF00528">
    <property type="entry name" value="BPD_transp_1"/>
    <property type="match status" value="1"/>
</dbReference>
<feature type="transmembrane region" description="Helical" evidence="7">
    <location>
        <begin position="122"/>
        <end position="146"/>
    </location>
</feature>
<dbReference type="PROSITE" id="PS50928">
    <property type="entry name" value="ABC_TM1"/>
    <property type="match status" value="1"/>
</dbReference>
<keyword evidence="5 7" id="KW-1133">Transmembrane helix</keyword>
<dbReference type="PANTHER" id="PTHR43227:SF11">
    <property type="entry name" value="BLL4140 PROTEIN"/>
    <property type="match status" value="1"/>
</dbReference>
<evidence type="ECO:0000256" key="6">
    <source>
        <dbReference type="ARBA" id="ARBA00023136"/>
    </source>
</evidence>
<evidence type="ECO:0000256" key="5">
    <source>
        <dbReference type="ARBA" id="ARBA00022989"/>
    </source>
</evidence>
<feature type="transmembrane region" description="Helical" evidence="7">
    <location>
        <begin position="178"/>
        <end position="197"/>
    </location>
</feature>
<feature type="domain" description="ABC transmembrane type-1" evidence="8">
    <location>
        <begin position="76"/>
        <end position="292"/>
    </location>
</feature>
<sequence length="305" mass="34848">MKVGKFRAGKIKPKYRLFFMALPFIIFVFAFAYVPIFGWMYGFFDYKPGLALSDMEFVGLKNFMKIFTDWRDLSRVLRNTLVMSGLGLLAAPIPMFFAIFLNEIRRPFFKKFVQTTTTLPYFISWIIVFALSFAVFSNEGLIANILKMMGSTKAFTNILGENDAVWCMQWVLGIWKSVGWNGIIYIAAIAGIDAELYEAARVDGASRFQLIRNITIPSLYPTFFVLLLLSISNLLNNGFDQYFVFFNPLVADRIEVLDYYVYKVGILINDYSYSTVLGMLKTLFSVAMLFGANQLSKKVRGESIV</sequence>
<evidence type="ECO:0000256" key="4">
    <source>
        <dbReference type="ARBA" id="ARBA00022692"/>
    </source>
</evidence>
<comment type="caution">
    <text evidence="9">The sequence shown here is derived from an EMBL/GenBank/DDBJ whole genome shotgun (WGS) entry which is preliminary data.</text>
</comment>
<keyword evidence="2 7" id="KW-0813">Transport</keyword>
<reference evidence="9 10" key="1">
    <citation type="submission" date="2020-08" db="EMBL/GenBank/DDBJ databases">
        <title>Genome public.</title>
        <authorList>
            <person name="Liu C."/>
            <person name="Sun Q."/>
        </authorList>
    </citation>
    <scope>NUCLEOTIDE SEQUENCE [LARGE SCALE GENOMIC DNA]</scope>
    <source>
        <strain evidence="9 10">NSJ-34</strain>
    </source>
</reference>
<name>A0ABR7F8A6_9FIRM</name>
<dbReference type="CDD" id="cd06261">
    <property type="entry name" value="TM_PBP2"/>
    <property type="match status" value="1"/>
</dbReference>
<evidence type="ECO:0000256" key="3">
    <source>
        <dbReference type="ARBA" id="ARBA00022475"/>
    </source>
</evidence>
<evidence type="ECO:0000256" key="7">
    <source>
        <dbReference type="RuleBase" id="RU363032"/>
    </source>
</evidence>
<comment type="subcellular location">
    <subcellularLocation>
        <location evidence="1 7">Cell membrane</location>
        <topology evidence="1 7">Multi-pass membrane protein</topology>
    </subcellularLocation>
</comment>
<feature type="transmembrane region" description="Helical" evidence="7">
    <location>
        <begin position="271"/>
        <end position="290"/>
    </location>
</feature>
<keyword evidence="3" id="KW-1003">Cell membrane</keyword>